<reference evidence="1 2" key="1">
    <citation type="submission" date="2016-10" db="EMBL/GenBank/DDBJ databases">
        <authorList>
            <person name="de Groot N.N."/>
        </authorList>
    </citation>
    <scope>NUCLEOTIDE SEQUENCE [LARGE SCALE GENOMIC DNA]</scope>
    <source>
        <strain evidence="1 2">LMG 23650</strain>
    </source>
</reference>
<organism evidence="1 2">
    <name type="scientific">Paraburkholderia megapolitana</name>
    <dbReference type="NCBI Taxonomy" id="420953"/>
    <lineage>
        <taxon>Bacteria</taxon>
        <taxon>Pseudomonadati</taxon>
        <taxon>Pseudomonadota</taxon>
        <taxon>Betaproteobacteria</taxon>
        <taxon>Burkholderiales</taxon>
        <taxon>Burkholderiaceae</taxon>
        <taxon>Paraburkholderia</taxon>
    </lineage>
</organism>
<dbReference type="Proteomes" id="UP000199548">
    <property type="component" value="Unassembled WGS sequence"/>
</dbReference>
<accession>A0A1I3SCF8</accession>
<sequence>MSRAPPGEPAVAAKRAVRLQKRYRRAAALEKPLASLKPEPHQHSTIFTASPPRDVSLYLVFMSAPVSRIVLMTESSDT</sequence>
<evidence type="ECO:0000313" key="1">
    <source>
        <dbReference type="EMBL" id="SFJ55217.1"/>
    </source>
</evidence>
<dbReference type="AlphaFoldDB" id="A0A1I3SCF8"/>
<protein>
    <submittedName>
        <fullName evidence="1">Uncharacterized protein</fullName>
    </submittedName>
</protein>
<name>A0A1I3SCF8_9BURK</name>
<dbReference type="EMBL" id="FOQU01000008">
    <property type="protein sequence ID" value="SFJ55217.1"/>
    <property type="molecule type" value="Genomic_DNA"/>
</dbReference>
<gene>
    <name evidence="1" type="ORF">SAMN05192543_10889</name>
</gene>
<proteinExistence type="predicted"/>
<keyword evidence="2" id="KW-1185">Reference proteome</keyword>
<evidence type="ECO:0000313" key="2">
    <source>
        <dbReference type="Proteomes" id="UP000199548"/>
    </source>
</evidence>